<gene>
    <name evidence="2" type="ORF">NDES1114_LOCUS23719</name>
</gene>
<feature type="compositionally biased region" description="Basic and acidic residues" evidence="1">
    <location>
        <begin position="236"/>
        <end position="245"/>
    </location>
</feature>
<sequence>MSRSSRELIDFADKRIREVQRKMNHAQFKQTTVFHGTLETGLMPALQSLQMYVDQWLLDATFPWQRHWLPHIVDLTSEDTATAAASTTASSATASGTCSPGTSGKRADDDAAYATERMIDFMERAEAALASGVAAGRGTVKQLELCVLYHVTMLLQKVLGSQRAAIARDAPDGADHGRSEAQVPMDHVPPPSGGAVEARDAPAVASTGPAARHPSPPKQPRPSRPRTTPGSAATRHAGERDESPRRTVGGVEYVRVNMGIANKVCRPHSARELGAKKGADGRVQRMVGALEREAPRVNARDGPVLEPPLATSRLRQSMPTAENENGGETPRPWDDAARTDGAAAAADADAAPVYHAPPSIRKPTATTAAQVVASRATRQSVAAKREDASFVVPDSTRMIQSPIRGTVTVGAAAVAAAAASPARAGDASKRSTTPRVGVASVPTRMWGVRLHGEGQESKQMSGRVASTRWTLVSHDANVAGGVAQHTQTVCVSSAATRRHPCDPVGGPARIRGASWSSNHDAAWVAPEMKEPT</sequence>
<feature type="compositionally biased region" description="Low complexity" evidence="1">
    <location>
        <begin position="339"/>
        <end position="351"/>
    </location>
</feature>
<proteinExistence type="predicted"/>
<organism evidence="2">
    <name type="scientific">Neobodo designis</name>
    <name type="common">Flagellated protozoan</name>
    <name type="synonym">Bodo designis</name>
    <dbReference type="NCBI Taxonomy" id="312471"/>
    <lineage>
        <taxon>Eukaryota</taxon>
        <taxon>Discoba</taxon>
        <taxon>Euglenozoa</taxon>
        <taxon>Kinetoplastea</taxon>
        <taxon>Metakinetoplastina</taxon>
        <taxon>Neobodonida</taxon>
        <taxon>Neobodo</taxon>
    </lineage>
</organism>
<protein>
    <submittedName>
        <fullName evidence="2">Uncharacterized protein</fullName>
    </submittedName>
</protein>
<evidence type="ECO:0000256" key="1">
    <source>
        <dbReference type="SAM" id="MobiDB-lite"/>
    </source>
</evidence>
<feature type="compositionally biased region" description="Polar residues" evidence="1">
    <location>
        <begin position="313"/>
        <end position="323"/>
    </location>
</feature>
<accession>A0A7S1MJG9</accession>
<reference evidence="2" key="1">
    <citation type="submission" date="2021-01" db="EMBL/GenBank/DDBJ databases">
        <authorList>
            <person name="Corre E."/>
            <person name="Pelletier E."/>
            <person name="Niang G."/>
            <person name="Scheremetjew M."/>
            <person name="Finn R."/>
            <person name="Kale V."/>
            <person name="Holt S."/>
            <person name="Cochrane G."/>
            <person name="Meng A."/>
            <person name="Brown T."/>
            <person name="Cohen L."/>
        </authorList>
    </citation>
    <scope>NUCLEOTIDE SEQUENCE</scope>
    <source>
        <strain evidence="2">CCAP 1951/1</strain>
    </source>
</reference>
<feature type="region of interest" description="Disordered" evidence="1">
    <location>
        <begin position="86"/>
        <end position="109"/>
    </location>
</feature>
<feature type="compositionally biased region" description="Basic and acidic residues" evidence="1">
    <location>
        <begin position="169"/>
        <end position="179"/>
    </location>
</feature>
<name>A0A7S1MJG9_NEODS</name>
<feature type="region of interest" description="Disordered" evidence="1">
    <location>
        <begin position="299"/>
        <end position="367"/>
    </location>
</feature>
<evidence type="ECO:0000313" key="2">
    <source>
        <dbReference type="EMBL" id="CAD9133357.1"/>
    </source>
</evidence>
<feature type="region of interest" description="Disordered" evidence="1">
    <location>
        <begin position="169"/>
        <end position="248"/>
    </location>
</feature>
<dbReference type="EMBL" id="HBGF01035354">
    <property type="protein sequence ID" value="CAD9133357.1"/>
    <property type="molecule type" value="Transcribed_RNA"/>
</dbReference>
<dbReference type="AlphaFoldDB" id="A0A7S1MJG9"/>
<feature type="compositionally biased region" description="Low complexity" evidence="1">
    <location>
        <begin position="86"/>
        <end position="104"/>
    </location>
</feature>